<reference evidence="3" key="1">
    <citation type="submission" date="2016-11" db="EMBL/GenBank/DDBJ databases">
        <authorList>
            <person name="Varghese N."/>
            <person name="Submissions S."/>
        </authorList>
    </citation>
    <scope>NUCLEOTIDE SEQUENCE [LARGE SCALE GENOMIC DNA]</scope>
    <source>
        <strain evidence="3">DSM 10124</strain>
    </source>
</reference>
<feature type="transmembrane region" description="Helical" evidence="1">
    <location>
        <begin position="47"/>
        <end position="66"/>
    </location>
</feature>
<keyword evidence="3" id="KW-1185">Reference proteome</keyword>
<dbReference type="NCBIfam" id="NF042414">
    <property type="entry name" value="CLC_0170_fam"/>
    <property type="match status" value="1"/>
</dbReference>
<dbReference type="RefSeq" id="WP_027309438.1">
    <property type="nucleotide sequence ID" value="NZ_FQVG01000008.1"/>
</dbReference>
<proteinExistence type="predicted"/>
<evidence type="ECO:0000256" key="1">
    <source>
        <dbReference type="SAM" id="Phobius"/>
    </source>
</evidence>
<organism evidence="2 3">
    <name type="scientific">Caloramator proteoclasticus DSM 10124</name>
    <dbReference type="NCBI Taxonomy" id="1121262"/>
    <lineage>
        <taxon>Bacteria</taxon>
        <taxon>Bacillati</taxon>
        <taxon>Bacillota</taxon>
        <taxon>Clostridia</taxon>
        <taxon>Eubacteriales</taxon>
        <taxon>Clostridiaceae</taxon>
        <taxon>Caloramator</taxon>
    </lineage>
</organism>
<protein>
    <submittedName>
        <fullName evidence="2">Uncharacterized protein</fullName>
    </submittedName>
</protein>
<feature type="transmembrane region" description="Helical" evidence="1">
    <location>
        <begin position="6"/>
        <end position="27"/>
    </location>
</feature>
<evidence type="ECO:0000313" key="3">
    <source>
        <dbReference type="Proteomes" id="UP000184423"/>
    </source>
</evidence>
<keyword evidence="1" id="KW-1133">Transmembrane helix</keyword>
<name>A0A1M4UQG9_9CLOT</name>
<sequence length="68" mass="8429">MAILKFFKDYFDFNVMLLFLISVFFLYNDSKEYKQKGMQKEYKFCRFFIYLYTIVAIIGYVLYLKLEI</sequence>
<keyword evidence="1" id="KW-0812">Transmembrane</keyword>
<dbReference type="EMBL" id="FQVG01000008">
    <property type="protein sequence ID" value="SHE58840.1"/>
    <property type="molecule type" value="Genomic_DNA"/>
</dbReference>
<dbReference type="InterPro" id="IPR049971">
    <property type="entry name" value="CLC_0170-like"/>
</dbReference>
<accession>A0A1M4UQG9</accession>
<evidence type="ECO:0000313" key="2">
    <source>
        <dbReference type="EMBL" id="SHE58840.1"/>
    </source>
</evidence>
<dbReference type="Proteomes" id="UP000184423">
    <property type="component" value="Unassembled WGS sequence"/>
</dbReference>
<dbReference type="AlphaFoldDB" id="A0A1M4UQG9"/>
<keyword evidence="1" id="KW-0472">Membrane</keyword>
<gene>
    <name evidence="2" type="ORF">SAMN02746091_00721</name>
</gene>